<reference evidence="10" key="1">
    <citation type="submission" date="2016-04" db="EMBL/GenBank/DDBJ databases">
        <authorList>
            <person name="Guldener U."/>
            <person name="Guldener U."/>
        </authorList>
    </citation>
    <scope>NUCLEOTIDE SEQUENCE [LARGE SCALE GENOMIC DNA]</scope>
    <source>
        <strain evidence="10">UB2112</strain>
    </source>
</reference>
<dbReference type="GO" id="GO:0003677">
    <property type="term" value="F:DNA binding"/>
    <property type="evidence" value="ECO:0007669"/>
    <property type="project" value="TreeGrafter"/>
</dbReference>
<keyword evidence="8" id="KW-0456">Lyase</keyword>
<accession>A0A1K0GDP2</accession>
<dbReference type="InterPro" id="IPR006050">
    <property type="entry name" value="DNA_photolyase_N"/>
</dbReference>
<keyword evidence="2 4" id="KW-0285">Flavoprotein</keyword>
<evidence type="ECO:0000313" key="10">
    <source>
        <dbReference type="Proteomes" id="UP000179920"/>
    </source>
</evidence>
<evidence type="ECO:0000313" key="11">
    <source>
        <dbReference type="Proteomes" id="UP000658997"/>
    </source>
</evidence>
<evidence type="ECO:0000256" key="2">
    <source>
        <dbReference type="ARBA" id="ARBA00022630"/>
    </source>
</evidence>
<keyword evidence="11" id="KW-1185">Reference proteome</keyword>
<feature type="compositionally biased region" description="Basic and acidic residues" evidence="6">
    <location>
        <begin position="68"/>
        <end position="91"/>
    </location>
</feature>
<dbReference type="InterPro" id="IPR014729">
    <property type="entry name" value="Rossmann-like_a/b/a_fold"/>
</dbReference>
<evidence type="ECO:0000256" key="6">
    <source>
        <dbReference type="SAM" id="MobiDB-lite"/>
    </source>
</evidence>
<evidence type="ECO:0000259" key="7">
    <source>
        <dbReference type="PROSITE" id="PS51645"/>
    </source>
</evidence>
<dbReference type="OrthoDB" id="435881at2759"/>
<dbReference type="PANTHER" id="PTHR11455:SF18">
    <property type="entry name" value="SI:CH1073-390K14.1"/>
    <property type="match status" value="1"/>
</dbReference>
<reference evidence="9" key="3">
    <citation type="submission" date="2018-08" db="EMBL/GenBank/DDBJ databases">
        <authorList>
            <person name="Guldener U."/>
        </authorList>
    </citation>
    <scope>NUCLEOTIDE SEQUENCE</scope>
    <source>
        <strain evidence="9">UB2</strain>
    </source>
</reference>
<dbReference type="GO" id="GO:0043153">
    <property type="term" value="P:entrainment of circadian clock by photoperiod"/>
    <property type="evidence" value="ECO:0007669"/>
    <property type="project" value="TreeGrafter"/>
</dbReference>
<evidence type="ECO:0000256" key="1">
    <source>
        <dbReference type="ARBA" id="ARBA00005862"/>
    </source>
</evidence>
<dbReference type="GO" id="GO:0005737">
    <property type="term" value="C:cytoplasm"/>
    <property type="evidence" value="ECO:0007669"/>
    <property type="project" value="TreeGrafter"/>
</dbReference>
<dbReference type="Proteomes" id="UP000658997">
    <property type="component" value="Unassembled WGS sequence"/>
</dbReference>
<dbReference type="PROSITE" id="PS51645">
    <property type="entry name" value="PHR_CRY_ALPHA_BETA"/>
    <property type="match status" value="1"/>
</dbReference>
<evidence type="ECO:0000313" key="8">
    <source>
        <dbReference type="EMBL" id="SAM86205.1"/>
    </source>
</evidence>
<evidence type="ECO:0000256" key="5">
    <source>
        <dbReference type="PIRSR" id="PIRSR602081-2"/>
    </source>
</evidence>
<feature type="binding site" evidence="4">
    <location>
        <position position="455"/>
    </location>
    <ligand>
        <name>FAD</name>
        <dbReference type="ChEBI" id="CHEBI:57692"/>
    </ligand>
</feature>
<dbReference type="GO" id="GO:0032922">
    <property type="term" value="P:circadian regulation of gene expression"/>
    <property type="evidence" value="ECO:0007669"/>
    <property type="project" value="TreeGrafter"/>
</dbReference>
<dbReference type="GO" id="GO:0071949">
    <property type="term" value="F:FAD binding"/>
    <property type="evidence" value="ECO:0007669"/>
    <property type="project" value="TreeGrafter"/>
</dbReference>
<organism evidence="8 10">
    <name type="scientific">Ustilago bromivora</name>
    <dbReference type="NCBI Taxonomy" id="307758"/>
    <lineage>
        <taxon>Eukaryota</taxon>
        <taxon>Fungi</taxon>
        <taxon>Dikarya</taxon>
        <taxon>Basidiomycota</taxon>
        <taxon>Ustilaginomycotina</taxon>
        <taxon>Ustilaginomycetes</taxon>
        <taxon>Ustilaginales</taxon>
        <taxon>Ustilaginaceae</taxon>
        <taxon>Ustilago</taxon>
    </lineage>
</organism>
<protein>
    <submittedName>
        <fullName evidence="8">Related to deoxyribodipyrimidine photo-lyase PHR</fullName>
    </submittedName>
</protein>
<dbReference type="Gene3D" id="1.10.579.10">
    <property type="entry name" value="DNA Cyclobutane Dipyrimidine Photolyase, subunit A, domain 3"/>
    <property type="match status" value="1"/>
</dbReference>
<dbReference type="EMBL" id="LT558137">
    <property type="protein sequence ID" value="SAM86205.1"/>
    <property type="molecule type" value="Genomic_DNA"/>
</dbReference>
<dbReference type="PANTHER" id="PTHR11455">
    <property type="entry name" value="CRYPTOCHROME"/>
    <property type="match status" value="1"/>
</dbReference>
<dbReference type="Proteomes" id="UP000179920">
    <property type="component" value="Chromosome XXI"/>
</dbReference>
<proteinExistence type="inferred from homology"/>
<dbReference type="Pfam" id="PF00875">
    <property type="entry name" value="DNA_photolyase"/>
    <property type="match status" value="1"/>
</dbReference>
<feature type="domain" description="Photolyase/cryptochrome alpha/beta" evidence="7">
    <location>
        <begin position="175"/>
        <end position="319"/>
    </location>
</feature>
<evidence type="ECO:0000313" key="9">
    <source>
        <dbReference type="EMBL" id="SYW83761.1"/>
    </source>
</evidence>
<dbReference type="InterPro" id="IPR005101">
    <property type="entry name" value="Cryptochr/Photolyase_FAD-bd"/>
</dbReference>
<feature type="region of interest" description="Disordered" evidence="6">
    <location>
        <begin position="50"/>
        <end position="128"/>
    </location>
</feature>
<gene>
    <name evidence="9" type="ORF">UBRO2_05317</name>
    <name evidence="8" type="ORF">UBRO_08627</name>
</gene>
<keyword evidence="3 4" id="KW-0274">FAD</keyword>
<feature type="site" description="Electron transfer via tryptophanyl radical" evidence="5">
    <location>
        <position position="542"/>
    </location>
</feature>
<feature type="binding site" evidence="4">
    <location>
        <begin position="510"/>
        <end position="517"/>
    </location>
    <ligand>
        <name>FAD</name>
        <dbReference type="ChEBI" id="CHEBI:57692"/>
    </ligand>
</feature>
<name>A0A1K0GDP2_9BASI</name>
<comment type="cofactor">
    <cofactor evidence="4">
        <name>FAD</name>
        <dbReference type="ChEBI" id="CHEBI:57692"/>
    </cofactor>
    <text evidence="4">Binds 1 FAD per subunit.</text>
</comment>
<dbReference type="GO" id="GO:0005634">
    <property type="term" value="C:nucleus"/>
    <property type="evidence" value="ECO:0007669"/>
    <property type="project" value="TreeGrafter"/>
</dbReference>
<feature type="site" description="Electron transfer via tryptophanyl radical" evidence="5">
    <location>
        <position position="595"/>
    </location>
</feature>
<dbReference type="SUPFAM" id="SSF52425">
    <property type="entry name" value="Cryptochrome/photolyase, N-terminal domain"/>
    <property type="match status" value="1"/>
</dbReference>
<dbReference type="InterPro" id="IPR002081">
    <property type="entry name" value="Cryptochrome/DNA_photolyase_1"/>
</dbReference>
<reference evidence="8" key="2">
    <citation type="submission" date="2016-04" db="EMBL/GenBank/DDBJ databases">
        <authorList>
            <person name="Evans L.H."/>
            <person name="Alamgir A."/>
            <person name="Owens N."/>
            <person name="Weber N.D."/>
            <person name="Virtaneva K."/>
            <person name="Barbian K."/>
            <person name="Babar A."/>
            <person name="Rosenke K."/>
        </authorList>
    </citation>
    <scope>NUCLEOTIDE SEQUENCE</scope>
    <source>
        <strain evidence="8">UB2112</strain>
    </source>
</reference>
<dbReference type="InterPro" id="IPR036155">
    <property type="entry name" value="Crypto/Photolyase_N_sf"/>
</dbReference>
<feature type="binding site" evidence="4">
    <location>
        <begin position="608"/>
        <end position="610"/>
    </location>
    <ligand>
        <name>FAD</name>
        <dbReference type="ChEBI" id="CHEBI:57692"/>
    </ligand>
</feature>
<feature type="compositionally biased region" description="Low complexity" evidence="6">
    <location>
        <begin position="110"/>
        <end position="121"/>
    </location>
</feature>
<dbReference type="Pfam" id="PF03441">
    <property type="entry name" value="FAD_binding_7"/>
    <property type="match status" value="1"/>
</dbReference>
<dbReference type="GO" id="GO:0003904">
    <property type="term" value="F:deoxyribodipyrimidine photo-lyase activity"/>
    <property type="evidence" value="ECO:0007669"/>
    <property type="project" value="TreeGrafter"/>
</dbReference>
<dbReference type="EMBL" id="ULHB01000158">
    <property type="protein sequence ID" value="SYW83761.1"/>
    <property type="molecule type" value="Genomic_DNA"/>
</dbReference>
<evidence type="ECO:0000256" key="4">
    <source>
        <dbReference type="PIRSR" id="PIRSR602081-1"/>
    </source>
</evidence>
<sequence length="707" mass="79562">MQLRALPLLALVRSFTPTPARQAFPFAPASLLALPQKSCLLRPSPFSTSSIAKVASKRKQKSTFPEAADDKENFNQHDKDEKAPDPKLAEHPDEDWCETCKPLSKKQKKSSSGSNSASPSKDSSRSAVIAGGPEVEKKYGASAYANDGKTALQDLEAALESHALNKHNDTGDAKNVVYWMRMHDLRIHDNRALAYASSLAAARRKKGKGGNLFAFFMITPADYRAHDRGARRVDFVLRTLASLKSGFEKLNIPFVVYTYDGERIKAGEKVLELCKQWNASQLTANIEYEVDELWRDLGVVQQACKSGDVAFSMFHDNYVVPPGRVATSDGRPYSVFSPWNRKWADVISKDMSLIEASPDPEPNDKSIHIDSTLCGLLNLDKLGKSFGIPKELRGFECKDREYMAKLWPVSDDAPCQVLDNFIKGKGGETALNRPANEPNTKQVQGNAKDSRLGRYVEGRNLMNENGASRISPYLAAGLVSARECLRRTKELTKGRLHVGRDSGAAMWNTEISFRDFYGHVLAAWPKVCMGHAFIAKYEHVKWESDPKTLQAWKEGKTGYPIVDAAQRQSIKQGYIHNRGRMITAMFLTNHLLHDWREGKRHFSLNFIDQDFASNNDGWQWSASTGTDPQPYFRIFNPLSQSEKSDPQGDYIRHFVPELRGVKGNPIHDPFKRLSKAEFEKLRYPKPIVEHTEARRRALRRYKNPGDE</sequence>
<dbReference type="Gene3D" id="1.25.40.80">
    <property type="match status" value="1"/>
</dbReference>
<dbReference type="Gene3D" id="3.40.50.620">
    <property type="entry name" value="HUPs"/>
    <property type="match status" value="1"/>
</dbReference>
<evidence type="ECO:0000256" key="3">
    <source>
        <dbReference type="ARBA" id="ARBA00022827"/>
    </source>
</evidence>
<dbReference type="SUPFAM" id="SSF48173">
    <property type="entry name" value="Cryptochrome/photolyase FAD-binding domain"/>
    <property type="match status" value="1"/>
</dbReference>
<feature type="site" description="Electron transfer via tryptophanyl radical" evidence="5">
    <location>
        <position position="618"/>
    </location>
</feature>
<dbReference type="InterPro" id="IPR036134">
    <property type="entry name" value="Crypto/Photolyase_FAD-like_sf"/>
</dbReference>
<feature type="binding site" evidence="4">
    <location>
        <position position="507"/>
    </location>
    <ligand>
        <name>FAD</name>
        <dbReference type="ChEBI" id="CHEBI:57692"/>
    </ligand>
</feature>
<dbReference type="AlphaFoldDB" id="A0A1K0GDP2"/>
<comment type="similarity">
    <text evidence="1">Belongs to the DNA photolyase class-1 family.</text>
</comment>